<name>A0ABD1M739_9FABA</name>
<dbReference type="PANTHER" id="PTHR11017:SF290">
    <property type="entry name" value="ADP-RIBOSYL CYCLASE_CYCLIC ADP-RIBOSE HYDROLASE"/>
    <property type="match status" value="1"/>
</dbReference>
<dbReference type="AlphaFoldDB" id="A0ABD1M739"/>
<reference evidence="1 2" key="1">
    <citation type="submission" date="2024-08" db="EMBL/GenBank/DDBJ databases">
        <title>Insights into the chromosomal genome structure of Flemingia macrophylla.</title>
        <authorList>
            <person name="Ding Y."/>
            <person name="Zhao Y."/>
            <person name="Bi W."/>
            <person name="Wu M."/>
            <person name="Zhao G."/>
            <person name="Gong Y."/>
            <person name="Li W."/>
            <person name="Zhang P."/>
        </authorList>
    </citation>
    <scope>NUCLEOTIDE SEQUENCE [LARGE SCALE GENOMIC DNA]</scope>
    <source>
        <strain evidence="1">DYQJB</strain>
        <tissue evidence="1">Leaf</tissue>
    </source>
</reference>
<dbReference type="SUPFAM" id="SSF52058">
    <property type="entry name" value="L domain-like"/>
    <property type="match status" value="1"/>
</dbReference>
<protein>
    <submittedName>
        <fullName evidence="1">Uncharacterized protein</fullName>
    </submittedName>
</protein>
<keyword evidence="2" id="KW-1185">Reference proteome</keyword>
<proteinExistence type="predicted"/>
<dbReference type="InterPro" id="IPR032675">
    <property type="entry name" value="LRR_dom_sf"/>
</dbReference>
<accession>A0ABD1M739</accession>
<dbReference type="PANTHER" id="PTHR11017">
    <property type="entry name" value="LEUCINE-RICH REPEAT-CONTAINING PROTEIN"/>
    <property type="match status" value="1"/>
</dbReference>
<evidence type="ECO:0000313" key="2">
    <source>
        <dbReference type="Proteomes" id="UP001603857"/>
    </source>
</evidence>
<gene>
    <name evidence="1" type="ORF">Fmac_019184</name>
</gene>
<organism evidence="1 2">
    <name type="scientific">Flemingia macrophylla</name>
    <dbReference type="NCBI Taxonomy" id="520843"/>
    <lineage>
        <taxon>Eukaryota</taxon>
        <taxon>Viridiplantae</taxon>
        <taxon>Streptophyta</taxon>
        <taxon>Embryophyta</taxon>
        <taxon>Tracheophyta</taxon>
        <taxon>Spermatophyta</taxon>
        <taxon>Magnoliopsida</taxon>
        <taxon>eudicotyledons</taxon>
        <taxon>Gunneridae</taxon>
        <taxon>Pentapetalae</taxon>
        <taxon>rosids</taxon>
        <taxon>fabids</taxon>
        <taxon>Fabales</taxon>
        <taxon>Fabaceae</taxon>
        <taxon>Papilionoideae</taxon>
        <taxon>50 kb inversion clade</taxon>
        <taxon>NPAAA clade</taxon>
        <taxon>indigoferoid/millettioid clade</taxon>
        <taxon>Phaseoleae</taxon>
        <taxon>Flemingia</taxon>
    </lineage>
</organism>
<comment type="caution">
    <text evidence="1">The sequence shown here is derived from an EMBL/GenBank/DDBJ whole genome shotgun (WGS) entry which is preliminary data.</text>
</comment>
<dbReference type="Proteomes" id="UP001603857">
    <property type="component" value="Unassembled WGS sequence"/>
</dbReference>
<dbReference type="InterPro" id="IPR006553">
    <property type="entry name" value="Leu-rich_rpt_Cys-con_subtyp"/>
</dbReference>
<dbReference type="EMBL" id="JBGMDY010000006">
    <property type="protein sequence ID" value="KAL2331603.1"/>
    <property type="molecule type" value="Genomic_DNA"/>
</dbReference>
<dbReference type="Gene3D" id="3.80.10.10">
    <property type="entry name" value="Ribonuclease Inhibitor"/>
    <property type="match status" value="3"/>
</dbReference>
<dbReference type="InterPro" id="IPR044974">
    <property type="entry name" value="Disease_R_plants"/>
</dbReference>
<dbReference type="SMART" id="SM00367">
    <property type="entry name" value="LRR_CC"/>
    <property type="match status" value="4"/>
</dbReference>
<sequence>MDLSNSKYLIETPDFSGIPKLERLDLSGCTSLTKVHPLIGLLENLVFLSLRNCRNLIDIYFGKESSLRSLKVMHLSGCTKLEITPDFKSAAYLEYLDIDGCISLSSVDDSIGALSKLTFLSLRDCKNLVSMPNTINIMTSLQTLDLRGCLKLTNLPLGHTFISSSDLKLLIFLDLSFCNLLEVPDAIRMLRCLERLNLQGNNFVSIPYDSISWLHRLAYLNLSYCHNLEDLPELPVGVASSAGKYFKIVAGSRDQRSGLYIFDCPKVAQNFPNIETPYKYSLGWLVRLIEEPNHFRCGFDIVIPWSWGADQFPLDNYRVFGGGPVIMVNKFIEVDNWIGFVFSVLFEVNKHPEVSSSSHCSFSRSSQHPFYLSFESEFTEEYFDMALNLEVDTIDRSTHLWIIYISRQHCHFVKSGAHIAFKGHPHVKIIKWGISSIYREDIDDLKMMQQEQPFPHNRNDVNFDYVEKRSYKESNSCSEPKIQIPYNWLVTDEDEAENINAKAKGKALSYAGL</sequence>
<evidence type="ECO:0000313" key="1">
    <source>
        <dbReference type="EMBL" id="KAL2331603.1"/>
    </source>
</evidence>